<sequence length="686" mass="76355">MSESTPPYVMSGAIRPHGKKEKPLASTRSLRQQEDVIRYFTERRQAIARGTKRTFSIDKPHTCVECQNISIDAAAFTIPEKIHVLPDLRSVINAAIAGCAFYEWLADLLILESDGSPDKTPFLGASSADVSFRIALNTARKSDWYMLFMVDAELIEADGEYEAHALTNKGSLHAWTTEGNLAAFYVRQRPIELDKGSQRTMRFVHDSLQVCKASHKQCRYQEDETRNSVERETIAVASDGQFVKLVITRDLADVARHDLSDQGYASLSYCWGGAQPLQLTHDTLEKLQRGIDTSELPQTLRDAVRTTLTLGLSHIWIDALCILQDDASDVELEISRMPLYYGANTITISAESAAACTDGFLNRGTTTFEAGPFEIAFITKLGREDTIAPIARRGWTFQESMLSRRMIAFSESQAVWCCSAASAGCGGIFDGLAPDDGFLGVSSSNFTMAVALQYPFEDAWDMMVEEFMGRDLSVESDKLLAISALASRMAHVAIESRLSVSYLAGLLVNTGSVMRIARRPPKYRAPSNLHIFLPPPYDVRKYEFDFKVTNAEVELRFPQAPYGAVREACIIVTGWAKRIESNLGVNTSFQQWPKTRLSVEERTGADLVLFCDTREDRALVEAALEGRIGNDSIFLLEVIPPYLPKNTPSGVMSRVGAFVFYFAASEVGIQVYEKFFDSMLEDCRFI</sequence>
<proteinExistence type="predicted"/>
<comment type="caution">
    <text evidence="1">The sequence shown here is derived from an EMBL/GenBank/DDBJ whole genome shotgun (WGS) entry which is preliminary data.</text>
</comment>
<gene>
    <name evidence="1" type="ORF">F4821DRAFT_273870</name>
</gene>
<protein>
    <submittedName>
        <fullName evidence="1">HET-domain-containing protein</fullName>
    </submittedName>
</protein>
<dbReference type="Proteomes" id="UP001497680">
    <property type="component" value="Unassembled WGS sequence"/>
</dbReference>
<name>A0ACC0CJ06_9PEZI</name>
<accession>A0ACC0CJ06</accession>
<dbReference type="EMBL" id="MU394448">
    <property type="protein sequence ID" value="KAI6080388.1"/>
    <property type="molecule type" value="Genomic_DNA"/>
</dbReference>
<evidence type="ECO:0000313" key="1">
    <source>
        <dbReference type="EMBL" id="KAI6080388.1"/>
    </source>
</evidence>
<organism evidence="1 2">
    <name type="scientific">Hypoxylon rubiginosum</name>
    <dbReference type="NCBI Taxonomy" id="110542"/>
    <lineage>
        <taxon>Eukaryota</taxon>
        <taxon>Fungi</taxon>
        <taxon>Dikarya</taxon>
        <taxon>Ascomycota</taxon>
        <taxon>Pezizomycotina</taxon>
        <taxon>Sordariomycetes</taxon>
        <taxon>Xylariomycetidae</taxon>
        <taxon>Xylariales</taxon>
        <taxon>Hypoxylaceae</taxon>
        <taxon>Hypoxylon</taxon>
    </lineage>
</organism>
<keyword evidence="2" id="KW-1185">Reference proteome</keyword>
<reference evidence="1 2" key="1">
    <citation type="journal article" date="2022" name="New Phytol.">
        <title>Ecological generalism drives hyperdiversity of secondary metabolite gene clusters in xylarialean endophytes.</title>
        <authorList>
            <person name="Franco M.E.E."/>
            <person name="Wisecaver J.H."/>
            <person name="Arnold A.E."/>
            <person name="Ju Y.M."/>
            <person name="Slot J.C."/>
            <person name="Ahrendt S."/>
            <person name="Moore L.P."/>
            <person name="Eastman K.E."/>
            <person name="Scott K."/>
            <person name="Konkel Z."/>
            <person name="Mondo S.J."/>
            <person name="Kuo A."/>
            <person name="Hayes R.D."/>
            <person name="Haridas S."/>
            <person name="Andreopoulos B."/>
            <person name="Riley R."/>
            <person name="LaButti K."/>
            <person name="Pangilinan J."/>
            <person name="Lipzen A."/>
            <person name="Amirebrahimi M."/>
            <person name="Yan J."/>
            <person name="Adam C."/>
            <person name="Keymanesh K."/>
            <person name="Ng V."/>
            <person name="Louie K."/>
            <person name="Northen T."/>
            <person name="Drula E."/>
            <person name="Henrissat B."/>
            <person name="Hsieh H.M."/>
            <person name="Youens-Clark K."/>
            <person name="Lutzoni F."/>
            <person name="Miadlikowska J."/>
            <person name="Eastwood D.C."/>
            <person name="Hamelin R.C."/>
            <person name="Grigoriev I.V."/>
            <person name="U'Ren J.M."/>
        </authorList>
    </citation>
    <scope>NUCLEOTIDE SEQUENCE [LARGE SCALE GENOMIC DNA]</scope>
    <source>
        <strain evidence="1 2">ER1909</strain>
    </source>
</reference>
<evidence type="ECO:0000313" key="2">
    <source>
        <dbReference type="Proteomes" id="UP001497680"/>
    </source>
</evidence>